<evidence type="ECO:0000256" key="3">
    <source>
        <dbReference type="ARBA" id="ARBA00022475"/>
    </source>
</evidence>
<dbReference type="AlphaFoldDB" id="A0A1A8TC23"/>
<comment type="similarity">
    <text evidence="7">Belongs to the binding-protein-dependent transport system permease family.</text>
</comment>
<dbReference type="GO" id="GO:0071916">
    <property type="term" value="F:dipeptide transmembrane transporter activity"/>
    <property type="evidence" value="ECO:0007669"/>
    <property type="project" value="TreeGrafter"/>
</dbReference>
<dbReference type="PROSITE" id="PS50928">
    <property type="entry name" value="ABC_TM1"/>
    <property type="match status" value="1"/>
</dbReference>
<feature type="transmembrane region" description="Helical" evidence="7">
    <location>
        <begin position="186"/>
        <end position="219"/>
    </location>
</feature>
<evidence type="ECO:0000313" key="9">
    <source>
        <dbReference type="EMBL" id="SBS29747.1"/>
    </source>
</evidence>
<protein>
    <submittedName>
        <fullName evidence="9">Putative D,D-dipeptide transport system permease protein DdpC</fullName>
    </submittedName>
</protein>
<evidence type="ECO:0000256" key="5">
    <source>
        <dbReference type="ARBA" id="ARBA00022989"/>
    </source>
</evidence>
<dbReference type="Gene3D" id="1.10.3720.10">
    <property type="entry name" value="MetI-like"/>
    <property type="match status" value="1"/>
</dbReference>
<proteinExistence type="inferred from homology"/>
<dbReference type="Pfam" id="PF00528">
    <property type="entry name" value="BPD_transp_1"/>
    <property type="match status" value="1"/>
</dbReference>
<dbReference type="RefSeq" id="WP_245659060.1">
    <property type="nucleotide sequence ID" value="NZ_FLOB01000003.1"/>
</dbReference>
<dbReference type="GO" id="GO:0005886">
    <property type="term" value="C:plasma membrane"/>
    <property type="evidence" value="ECO:0007669"/>
    <property type="project" value="UniProtKB-SubCell"/>
</dbReference>
<keyword evidence="10" id="KW-1185">Reference proteome</keyword>
<name>A0A1A8TC23_9GAMM</name>
<dbReference type="CDD" id="cd06261">
    <property type="entry name" value="TM_PBP2"/>
    <property type="match status" value="1"/>
</dbReference>
<accession>A0A1A8TC23</accession>
<dbReference type="SUPFAM" id="SSF161098">
    <property type="entry name" value="MetI-like"/>
    <property type="match status" value="1"/>
</dbReference>
<dbReference type="EMBL" id="FLOB01000003">
    <property type="protein sequence ID" value="SBS29747.1"/>
    <property type="molecule type" value="Genomic_DNA"/>
</dbReference>
<evidence type="ECO:0000256" key="6">
    <source>
        <dbReference type="ARBA" id="ARBA00023136"/>
    </source>
</evidence>
<keyword evidence="5 7" id="KW-1133">Transmembrane helix</keyword>
<reference evidence="9 10" key="1">
    <citation type="submission" date="2016-06" db="EMBL/GenBank/DDBJ databases">
        <authorList>
            <person name="Kjaerup R.B."/>
            <person name="Dalgaard T.S."/>
            <person name="Juul-Madsen H.R."/>
        </authorList>
    </citation>
    <scope>NUCLEOTIDE SEQUENCE [LARGE SCALE GENOMIC DNA]</scope>
    <source>
        <strain evidence="9 10">CECT 8886</strain>
    </source>
</reference>
<evidence type="ECO:0000256" key="1">
    <source>
        <dbReference type="ARBA" id="ARBA00004651"/>
    </source>
</evidence>
<evidence type="ECO:0000256" key="7">
    <source>
        <dbReference type="RuleBase" id="RU363032"/>
    </source>
</evidence>
<dbReference type="PANTHER" id="PTHR43386">
    <property type="entry name" value="OLIGOPEPTIDE TRANSPORT SYSTEM PERMEASE PROTEIN APPC"/>
    <property type="match status" value="1"/>
</dbReference>
<feature type="transmembrane region" description="Helical" evidence="7">
    <location>
        <begin position="137"/>
        <end position="155"/>
    </location>
</feature>
<evidence type="ECO:0000259" key="8">
    <source>
        <dbReference type="PROSITE" id="PS50928"/>
    </source>
</evidence>
<gene>
    <name evidence="9" type="primary">ddpC_1</name>
    <name evidence="9" type="ORF">MSP8886_01592</name>
</gene>
<feature type="transmembrane region" description="Helical" evidence="7">
    <location>
        <begin position="107"/>
        <end position="131"/>
    </location>
</feature>
<keyword evidence="2 7" id="KW-0813">Transport</keyword>
<feature type="transmembrane region" description="Helical" evidence="7">
    <location>
        <begin position="75"/>
        <end position="100"/>
    </location>
</feature>
<evidence type="ECO:0000256" key="4">
    <source>
        <dbReference type="ARBA" id="ARBA00022692"/>
    </source>
</evidence>
<dbReference type="InterPro" id="IPR000515">
    <property type="entry name" value="MetI-like"/>
</dbReference>
<dbReference type="STRING" id="1792290.MSP8886_01592"/>
<comment type="subcellular location">
    <subcellularLocation>
        <location evidence="1 7">Cell membrane</location>
        <topology evidence="1 7">Multi-pass membrane protein</topology>
    </subcellularLocation>
</comment>
<feature type="transmembrane region" description="Helical" evidence="7">
    <location>
        <begin position="239"/>
        <end position="261"/>
    </location>
</feature>
<sequence length="266" mass="28700">MMVSLLKHATLGQKCGGLLLLVLLVFALFGNALAPNDGAYQDLDAILAPPSGTHWLGTDHFGRSMVARMADAIRLSFMLGVLCVATSSIIGVSLGVWAAWSGKKVDAVLNVFVNIILALPGLVIVLLLAAIVPGSFFVLYLAISLVQWVEYLRVVRAITKMTVDSPAMQSSQMMGFGRWYLFKRHIWPAIAPSVFTLATFGCATAILTMASLGFVYVGMQPPLAELGLMMVELFPYYSDAPWLLAEPLIAIALLVLGFHLLGRKSS</sequence>
<keyword evidence="3" id="KW-1003">Cell membrane</keyword>
<feature type="domain" description="ABC transmembrane type-1" evidence="8">
    <location>
        <begin position="73"/>
        <end position="262"/>
    </location>
</feature>
<dbReference type="InterPro" id="IPR035906">
    <property type="entry name" value="MetI-like_sf"/>
</dbReference>
<dbReference type="InterPro" id="IPR050366">
    <property type="entry name" value="BP-dependent_transpt_permease"/>
</dbReference>
<keyword evidence="6 7" id="KW-0472">Membrane</keyword>
<dbReference type="Proteomes" id="UP000092544">
    <property type="component" value="Unassembled WGS sequence"/>
</dbReference>
<evidence type="ECO:0000313" key="10">
    <source>
        <dbReference type="Proteomes" id="UP000092544"/>
    </source>
</evidence>
<organism evidence="9 10">
    <name type="scientific">Marinomonas spartinae</name>
    <dbReference type="NCBI Taxonomy" id="1792290"/>
    <lineage>
        <taxon>Bacteria</taxon>
        <taxon>Pseudomonadati</taxon>
        <taxon>Pseudomonadota</taxon>
        <taxon>Gammaproteobacteria</taxon>
        <taxon>Oceanospirillales</taxon>
        <taxon>Oceanospirillaceae</taxon>
        <taxon>Marinomonas</taxon>
    </lineage>
</organism>
<keyword evidence="4 7" id="KW-0812">Transmembrane</keyword>
<dbReference type="PANTHER" id="PTHR43386:SF1">
    <property type="entry name" value="D,D-DIPEPTIDE TRANSPORT SYSTEM PERMEASE PROTEIN DDPC-RELATED"/>
    <property type="match status" value="1"/>
</dbReference>
<evidence type="ECO:0000256" key="2">
    <source>
        <dbReference type="ARBA" id="ARBA00022448"/>
    </source>
</evidence>